<dbReference type="Proteomes" id="UP000028488">
    <property type="component" value="Chromosome"/>
</dbReference>
<dbReference type="PANTHER" id="PTHR44154:SF1">
    <property type="entry name" value="QUINONE OXIDOREDUCTASE"/>
    <property type="match status" value="1"/>
</dbReference>
<dbReference type="InterPro" id="IPR051603">
    <property type="entry name" value="Zinc-ADH_QOR/CCCR"/>
</dbReference>
<dbReference type="InterPro" id="IPR036291">
    <property type="entry name" value="NAD(P)-bd_dom_sf"/>
</dbReference>
<dbReference type="Pfam" id="PF08240">
    <property type="entry name" value="ADH_N"/>
    <property type="match status" value="1"/>
</dbReference>
<dbReference type="SUPFAM" id="SSF50129">
    <property type="entry name" value="GroES-like"/>
    <property type="match status" value="1"/>
</dbReference>
<dbReference type="InterPro" id="IPR020843">
    <property type="entry name" value="ER"/>
</dbReference>
<evidence type="ECO:0000256" key="2">
    <source>
        <dbReference type="SAM" id="MobiDB-lite"/>
    </source>
</evidence>
<organism evidence="4 5">
    <name type="scientific">Rhodococcus opacus</name>
    <name type="common">Nocardia opaca</name>
    <dbReference type="NCBI Taxonomy" id="37919"/>
    <lineage>
        <taxon>Bacteria</taxon>
        <taxon>Bacillati</taxon>
        <taxon>Actinomycetota</taxon>
        <taxon>Actinomycetes</taxon>
        <taxon>Mycobacteriales</taxon>
        <taxon>Nocardiaceae</taxon>
        <taxon>Rhodococcus</taxon>
    </lineage>
</organism>
<dbReference type="GO" id="GO:0016491">
    <property type="term" value="F:oxidoreductase activity"/>
    <property type="evidence" value="ECO:0007669"/>
    <property type="project" value="InterPro"/>
</dbReference>
<dbReference type="Pfam" id="PF13602">
    <property type="entry name" value="ADH_zinc_N_2"/>
    <property type="match status" value="1"/>
</dbReference>
<evidence type="ECO:0000259" key="3">
    <source>
        <dbReference type="SMART" id="SM00829"/>
    </source>
</evidence>
<dbReference type="Gene3D" id="3.40.50.720">
    <property type="entry name" value="NAD(P)-binding Rossmann-like Domain"/>
    <property type="match status" value="1"/>
</dbReference>
<accession>A0A076EPF0</accession>
<keyword evidence="1" id="KW-0521">NADP</keyword>
<sequence>MKAVSYSSYGGPEVLETHDVPVPEPTGNQVRLVIRAAGVNPIDWKLRSGSMAEVMSVQFPKIPGSEVAGVVDAVGPDATGVVVGDEVFGWSDTGGYAEYALASIVVPKPKGLSWTDAATIPVAGEAATRGLRLLKLTSGETLLVNGASGAVGTIAAQLALDSGVTVIGTASEKHHDALRELGVTPTTYGEGLAARVRELAPNGVDAVLDAGFGGLEAAMELRGGTDRIVTLSDGAAFGLGITFSSGNAGDRNAETLRRLGALAADGKLALPPARTFPLADAADAQRAGEKGGSRGKILLR</sequence>
<dbReference type="CDD" id="cd05289">
    <property type="entry name" value="MDR_like_2"/>
    <property type="match status" value="1"/>
</dbReference>
<evidence type="ECO:0000256" key="1">
    <source>
        <dbReference type="ARBA" id="ARBA00022857"/>
    </source>
</evidence>
<dbReference type="eggNOG" id="COG0604">
    <property type="taxonomic scope" value="Bacteria"/>
</dbReference>
<evidence type="ECO:0000313" key="5">
    <source>
        <dbReference type="Proteomes" id="UP000028488"/>
    </source>
</evidence>
<dbReference type="InterPro" id="IPR013154">
    <property type="entry name" value="ADH-like_N"/>
</dbReference>
<protein>
    <submittedName>
        <fullName evidence="4">NADPH:quinone reductase</fullName>
    </submittedName>
</protein>
<name>A0A076EPF0_RHOOP</name>
<proteinExistence type="predicted"/>
<dbReference type="AlphaFoldDB" id="A0A076EPF0"/>
<reference evidence="4 5" key="1">
    <citation type="submission" date="2014-07" db="EMBL/GenBank/DDBJ databases">
        <title>Genome Sequence of Rhodococcus opacus Strain R7, a Biodegrader of Mono- and Polycyclic Aromatic Hydrocarbons.</title>
        <authorList>
            <person name="Di Gennaro P."/>
            <person name="Zampolli J."/>
            <person name="Presti I."/>
            <person name="Cappelletti M."/>
            <person name="D'Ursi P."/>
            <person name="Orro A."/>
            <person name="Mezzelani A."/>
            <person name="Milanesi L."/>
        </authorList>
    </citation>
    <scope>NUCLEOTIDE SEQUENCE [LARGE SCALE GENOMIC DNA]</scope>
    <source>
        <strain evidence="4 5">R7</strain>
    </source>
</reference>
<dbReference type="InterPro" id="IPR011032">
    <property type="entry name" value="GroES-like_sf"/>
</dbReference>
<feature type="domain" description="Enoyl reductase (ER)" evidence="3">
    <location>
        <begin position="10"/>
        <end position="299"/>
    </location>
</feature>
<dbReference type="SUPFAM" id="SSF51735">
    <property type="entry name" value="NAD(P)-binding Rossmann-fold domains"/>
    <property type="match status" value="1"/>
</dbReference>
<dbReference type="Gene3D" id="3.90.180.10">
    <property type="entry name" value="Medium-chain alcohol dehydrogenases, catalytic domain"/>
    <property type="match status" value="1"/>
</dbReference>
<gene>
    <name evidence="4" type="ORF">EP51_21575</name>
</gene>
<dbReference type="PANTHER" id="PTHR44154">
    <property type="entry name" value="QUINONE OXIDOREDUCTASE"/>
    <property type="match status" value="1"/>
</dbReference>
<evidence type="ECO:0000313" key="4">
    <source>
        <dbReference type="EMBL" id="AII07103.1"/>
    </source>
</evidence>
<dbReference type="SMART" id="SM00829">
    <property type="entry name" value="PKS_ER"/>
    <property type="match status" value="1"/>
</dbReference>
<feature type="region of interest" description="Disordered" evidence="2">
    <location>
        <begin position="281"/>
        <end position="300"/>
    </location>
</feature>
<dbReference type="EMBL" id="CP008947">
    <property type="protein sequence ID" value="AII07103.1"/>
    <property type="molecule type" value="Genomic_DNA"/>
</dbReference>